<name>A0ABP8M1A2_9BACT</name>
<evidence type="ECO:0000313" key="2">
    <source>
        <dbReference type="Proteomes" id="UP001501508"/>
    </source>
</evidence>
<evidence type="ECO:0000313" key="1">
    <source>
        <dbReference type="EMBL" id="GAA4440955.1"/>
    </source>
</evidence>
<gene>
    <name evidence="1" type="ORF">GCM10023091_25360</name>
</gene>
<dbReference type="Proteomes" id="UP001501508">
    <property type="component" value="Unassembled WGS sequence"/>
</dbReference>
<proteinExistence type="predicted"/>
<sequence length="151" mass="17277">MSGCSKKDEKDDVIPKAKYYVSADVEGESPLLYETDLYVQYDDEILNVGSNSFSIQTYGPDYRKIILSASKPFRGQPEEFEITSAKYQKSRFETFQSGPNPFVNLSTSPNGRVMFTKADDTMAEGTFYFEVYSNDLKKKIKVTNGKFRTRY</sequence>
<protein>
    <submittedName>
        <fullName evidence="1">Uncharacterized protein</fullName>
    </submittedName>
</protein>
<accession>A0ABP8M1A2</accession>
<keyword evidence="2" id="KW-1185">Reference proteome</keyword>
<dbReference type="EMBL" id="BAABEY010000025">
    <property type="protein sequence ID" value="GAA4440955.1"/>
    <property type="molecule type" value="Genomic_DNA"/>
</dbReference>
<reference evidence="2" key="1">
    <citation type="journal article" date="2019" name="Int. J. Syst. Evol. Microbiol.">
        <title>The Global Catalogue of Microorganisms (GCM) 10K type strain sequencing project: providing services to taxonomists for standard genome sequencing and annotation.</title>
        <authorList>
            <consortium name="The Broad Institute Genomics Platform"/>
            <consortium name="The Broad Institute Genome Sequencing Center for Infectious Disease"/>
            <person name="Wu L."/>
            <person name="Ma J."/>
        </authorList>
    </citation>
    <scope>NUCLEOTIDE SEQUENCE [LARGE SCALE GENOMIC DNA]</scope>
    <source>
        <strain evidence="2">JCM 31920</strain>
    </source>
</reference>
<comment type="caution">
    <text evidence="1">The sequence shown here is derived from an EMBL/GenBank/DDBJ whole genome shotgun (WGS) entry which is preliminary data.</text>
</comment>
<organism evidence="1 2">
    <name type="scientific">Ravibacter arvi</name>
    <dbReference type="NCBI Taxonomy" id="2051041"/>
    <lineage>
        <taxon>Bacteria</taxon>
        <taxon>Pseudomonadati</taxon>
        <taxon>Bacteroidota</taxon>
        <taxon>Cytophagia</taxon>
        <taxon>Cytophagales</taxon>
        <taxon>Spirosomataceae</taxon>
        <taxon>Ravibacter</taxon>
    </lineage>
</organism>